<feature type="repeat" description="ANK" evidence="2">
    <location>
        <begin position="603"/>
        <end position="635"/>
    </location>
</feature>
<dbReference type="OMA" id="DAHICLV"/>
<dbReference type="SUPFAM" id="SSF48403">
    <property type="entry name" value="Ankyrin repeat"/>
    <property type="match status" value="1"/>
</dbReference>
<dbReference type="PROSITE" id="PS50088">
    <property type="entry name" value="ANK_REPEAT"/>
    <property type="match status" value="4"/>
</dbReference>
<evidence type="ECO:0000259" key="4">
    <source>
        <dbReference type="Pfam" id="PF24883"/>
    </source>
</evidence>
<dbReference type="InterPro" id="IPR054471">
    <property type="entry name" value="GPIID_WHD"/>
</dbReference>
<dbReference type="EMBL" id="JOKZ01000200">
    <property type="protein sequence ID" value="KKP01340.1"/>
    <property type="molecule type" value="Genomic_DNA"/>
</dbReference>
<dbReference type="OrthoDB" id="4890717at2759"/>
<accession>A0A0F9X9W3</accession>
<dbReference type="AlphaFoldDB" id="A0A0F9X9W3"/>
<dbReference type="SMART" id="SM00248">
    <property type="entry name" value="ANK"/>
    <property type="match status" value="5"/>
</dbReference>
<gene>
    <name evidence="5" type="ORF">THAR02_06540</name>
</gene>
<dbReference type="InterPro" id="IPR056884">
    <property type="entry name" value="NPHP3-like_N"/>
</dbReference>
<evidence type="ECO:0000313" key="6">
    <source>
        <dbReference type="Proteomes" id="UP000034112"/>
    </source>
</evidence>
<keyword evidence="1" id="KW-0677">Repeat</keyword>
<keyword evidence="2" id="KW-0040">ANK repeat</keyword>
<dbReference type="InterPro" id="IPR002110">
    <property type="entry name" value="Ankyrin_rpt"/>
</dbReference>
<feature type="repeat" description="ANK" evidence="2">
    <location>
        <begin position="570"/>
        <end position="602"/>
    </location>
</feature>
<evidence type="ECO:0000256" key="1">
    <source>
        <dbReference type="ARBA" id="ARBA00022737"/>
    </source>
</evidence>
<comment type="caution">
    <text evidence="5">The sequence shown here is derived from an EMBL/GenBank/DDBJ whole genome shotgun (WGS) entry which is preliminary data.</text>
</comment>
<feature type="repeat" description="ANK" evidence="2">
    <location>
        <begin position="537"/>
        <end position="569"/>
    </location>
</feature>
<dbReference type="PANTHER" id="PTHR10039">
    <property type="entry name" value="AMELOGENIN"/>
    <property type="match status" value="1"/>
</dbReference>
<dbReference type="Proteomes" id="UP000034112">
    <property type="component" value="Unassembled WGS sequence"/>
</dbReference>
<dbReference type="Pfam" id="PF12796">
    <property type="entry name" value="Ank_2"/>
    <property type="match status" value="2"/>
</dbReference>
<dbReference type="InterPro" id="IPR036770">
    <property type="entry name" value="Ankyrin_rpt-contain_sf"/>
</dbReference>
<dbReference type="PANTHER" id="PTHR10039:SF15">
    <property type="entry name" value="NACHT DOMAIN-CONTAINING PROTEIN"/>
    <property type="match status" value="1"/>
</dbReference>
<evidence type="ECO:0000259" key="3">
    <source>
        <dbReference type="Pfam" id="PF22939"/>
    </source>
</evidence>
<evidence type="ECO:0000256" key="2">
    <source>
        <dbReference type="PROSITE-ProRule" id="PRU00023"/>
    </source>
</evidence>
<dbReference type="PRINTS" id="PR01415">
    <property type="entry name" value="ANKYRIN"/>
</dbReference>
<sequence>MAEAIGIASGVAGLISLGLTIDLTLQQGQFSHDIIVAVETSLKLCKEALETLAKKLDKIRSTRADGSLKTRLENAKRRMLYPFKESTLAKLREICHDLKDNLGLAINVLDVERNDAHICLVNAFNNEFPEQTPRESLNKDVGFIHGRNPMVHSRYWKDDKYENTRPSIADIGSLLQNIVFSFSKVFIIIDALDECAEVDDVRFITLTELKKLQHRMLLLVMSRPMPDPEGLLEDAIRINVEASLTDIRNYIEQRIDNTRSMQKHVEGVPELRHRIVTVILQKIKGMFLMARLYLDTLTLPEGLDSIYDELMIRIKLQNPKDHAELAMKVIGWIFYAARPLTVTEMQHALAIEQDDTYLDEDGIPNPDLLVSVCAGLVMINDNSNTISFVHYTTQEYFNRGGKRLLGSANGDIASTCLTYLRFDSFSRRIENLTNRDVLLALLHEYPLLSYAAQHWGNHQRNAENERNDGQALELLRDENRVHTIAWLRDYANSLAKGTYFRPRAQVLGLALASSFGLTKVALSLIESNSSVNETDSIGQTALHRASENGHAETAELLLKMGAQINSKDLAGWTPLHQASSGADEIMAKLLIKRGADVNVVDGYNATPLYRAAEVGAEEITGLLLDNGANILVRNTYLQTALHRAVDRGHLPVVNLLLQCGADAGAKDHYGYTPFYRAADQGYENIAKLLRTHMLAR</sequence>
<feature type="domain" description="Nephrocystin 3-like N-terminal" evidence="4">
    <location>
        <begin position="163"/>
        <end position="223"/>
    </location>
</feature>
<dbReference type="Gene3D" id="1.25.40.20">
    <property type="entry name" value="Ankyrin repeat-containing domain"/>
    <property type="match status" value="2"/>
</dbReference>
<protein>
    <submittedName>
        <fullName evidence="5">Ankyrin repeat protein</fullName>
    </submittedName>
</protein>
<dbReference type="PROSITE" id="PS50297">
    <property type="entry name" value="ANK_REP_REGION"/>
    <property type="match status" value="4"/>
</dbReference>
<name>A0A0F9X9W3_TRIHA</name>
<dbReference type="Pfam" id="PF24883">
    <property type="entry name" value="NPHP3_N"/>
    <property type="match status" value="1"/>
</dbReference>
<reference evidence="6" key="1">
    <citation type="journal article" date="2015" name="Genome Announc.">
        <title>Draft whole-genome sequence of the biocontrol agent Trichoderma harzianum T6776.</title>
        <authorList>
            <person name="Baroncelli R."/>
            <person name="Piaggeschi G."/>
            <person name="Fiorini L."/>
            <person name="Bertolini E."/>
            <person name="Zapparata A."/>
            <person name="Pe M.E."/>
            <person name="Sarrocco S."/>
            <person name="Vannacci G."/>
        </authorList>
    </citation>
    <scope>NUCLEOTIDE SEQUENCE [LARGE SCALE GENOMIC DNA]</scope>
    <source>
        <strain evidence="6">T6776</strain>
    </source>
</reference>
<feature type="domain" description="GPI inositol-deacylase winged helix" evidence="3">
    <location>
        <begin position="324"/>
        <end position="399"/>
    </location>
</feature>
<organism evidence="5 6">
    <name type="scientific">Trichoderma harzianum</name>
    <name type="common">Hypocrea lixii</name>
    <dbReference type="NCBI Taxonomy" id="5544"/>
    <lineage>
        <taxon>Eukaryota</taxon>
        <taxon>Fungi</taxon>
        <taxon>Dikarya</taxon>
        <taxon>Ascomycota</taxon>
        <taxon>Pezizomycotina</taxon>
        <taxon>Sordariomycetes</taxon>
        <taxon>Hypocreomycetidae</taxon>
        <taxon>Hypocreales</taxon>
        <taxon>Hypocreaceae</taxon>
        <taxon>Trichoderma</taxon>
    </lineage>
</organism>
<dbReference type="Pfam" id="PF22939">
    <property type="entry name" value="WHD_GPIID"/>
    <property type="match status" value="1"/>
</dbReference>
<proteinExistence type="predicted"/>
<evidence type="ECO:0000313" key="5">
    <source>
        <dbReference type="EMBL" id="KKP01340.1"/>
    </source>
</evidence>
<feature type="repeat" description="ANK" evidence="2">
    <location>
        <begin position="636"/>
        <end position="668"/>
    </location>
</feature>